<protein>
    <submittedName>
        <fullName evidence="1">BA75_03942T0</fullName>
    </submittedName>
</protein>
<dbReference type="AlphaFoldDB" id="A0A1B2JEI7"/>
<dbReference type="GO" id="GO:0043743">
    <property type="term" value="F:LPPG:FO 2-phospho-L-lactate transferase activity"/>
    <property type="evidence" value="ECO:0007669"/>
    <property type="project" value="InterPro"/>
</dbReference>
<dbReference type="SUPFAM" id="SSF142338">
    <property type="entry name" value="CofD-like"/>
    <property type="match status" value="1"/>
</dbReference>
<sequence>MFTVISGGTSTNELVNLFESISNSVSYILPISDNGGSTSELIRVIGGPAIGDVRSRITRLIPNPVYKHFFSYRLPADEQRAEFEWNEIVSGTHGVWKQIELPVKELIRSFLIHIHMELLKKSRPGARNFNFAKASIGNMFLSGARLFVGSLDSAIELMLRICNIPQNTSILPCLNTNFTYHISAVLEDGSIITGQSQISHPIHKPVKDDNFEISSTNGRNTPTPSSHTASSFNDYQMIRKVLIDNHERDNENEFAVPVYTHPELTKSQLHFTKDDSIPLPSPIKRVFYISPYGEEVFPVAQSRVISAVDSAETIVYSIGSLFTSIIPVLILQGMGQAILSKKRGNKVLLLNGSYDRETFTMTALDFVKHIHEALVYSMSLQNGKLSKTKRTKYKDFITHVFYPEQGEISVDANELAQHGIKGVPVKGLSTYDLDDLEMKLSIIHNEV</sequence>
<dbReference type="Pfam" id="PF01933">
    <property type="entry name" value="CofD"/>
    <property type="match status" value="1"/>
</dbReference>
<organism evidence="1 2">
    <name type="scientific">Komagataella pastoris</name>
    <name type="common">Yeast</name>
    <name type="synonym">Pichia pastoris</name>
    <dbReference type="NCBI Taxonomy" id="4922"/>
    <lineage>
        <taxon>Eukaryota</taxon>
        <taxon>Fungi</taxon>
        <taxon>Dikarya</taxon>
        <taxon>Ascomycota</taxon>
        <taxon>Saccharomycotina</taxon>
        <taxon>Pichiomycetes</taxon>
        <taxon>Pichiales</taxon>
        <taxon>Pichiaceae</taxon>
        <taxon>Komagataella</taxon>
    </lineage>
</organism>
<dbReference type="PANTHER" id="PTHR31240">
    <property type="entry name" value="MATERNAL EFFECT EMBRYO ARREST 18"/>
    <property type="match status" value="1"/>
</dbReference>
<dbReference type="EMBL" id="CP014586">
    <property type="protein sequence ID" value="ANZ76474.1"/>
    <property type="molecule type" value="Genomic_DNA"/>
</dbReference>
<name>A0A1B2JEI7_PICPA</name>
<dbReference type="Proteomes" id="UP000094565">
    <property type="component" value="Chromosome 3"/>
</dbReference>
<reference evidence="1 2" key="1">
    <citation type="submission" date="2016-02" db="EMBL/GenBank/DDBJ databases">
        <title>Comparative genomic and transcriptomic foundation for Pichia pastoris.</title>
        <authorList>
            <person name="Love K.R."/>
            <person name="Shah K.A."/>
            <person name="Whittaker C.A."/>
            <person name="Wu J."/>
            <person name="Bartlett M.C."/>
            <person name="Ma D."/>
            <person name="Leeson R.L."/>
            <person name="Priest M."/>
            <person name="Young S.K."/>
            <person name="Love J.C."/>
        </authorList>
    </citation>
    <scope>NUCLEOTIDE SEQUENCE [LARGE SCALE GENOMIC DNA]</scope>
    <source>
        <strain evidence="1 2">ATCC 28485</strain>
    </source>
</reference>
<evidence type="ECO:0000313" key="2">
    <source>
        <dbReference type="Proteomes" id="UP000094565"/>
    </source>
</evidence>
<gene>
    <name evidence="1" type="primary">YNL011C</name>
    <name evidence="1" type="ORF">ATY40_BA7503942</name>
</gene>
<evidence type="ECO:0000313" key="1">
    <source>
        <dbReference type="EMBL" id="ANZ76474.1"/>
    </source>
</evidence>
<dbReference type="PANTHER" id="PTHR31240:SF0">
    <property type="entry name" value="MATERNAL EFFECT EMBRYO ARREST 18"/>
    <property type="match status" value="1"/>
</dbReference>
<dbReference type="InterPro" id="IPR038136">
    <property type="entry name" value="CofD-like_dom_sf"/>
</dbReference>
<dbReference type="Gene3D" id="3.40.50.10680">
    <property type="entry name" value="CofD-like domains"/>
    <property type="match status" value="1"/>
</dbReference>
<dbReference type="InterPro" id="IPR002882">
    <property type="entry name" value="CofD"/>
</dbReference>
<proteinExistence type="predicted"/>
<keyword evidence="2" id="KW-1185">Reference proteome</keyword>
<accession>A0A1B2JEI7</accession>
<dbReference type="OrthoDB" id="10267139at2759"/>